<accession>A0A2J8UI05</accession>
<dbReference type="InterPro" id="IPR038199">
    <property type="entry name" value="DGK_typeI_N_sf"/>
</dbReference>
<comment type="caution">
    <text evidence="3">The sequence shown here is derived from an EMBL/GenBank/DDBJ whole genome shotgun (WGS) entry which is preliminary data.</text>
</comment>
<evidence type="ECO:0000313" key="3">
    <source>
        <dbReference type="EMBL" id="PNJ44906.1"/>
    </source>
</evidence>
<dbReference type="EMBL" id="NDHI03003457">
    <property type="protein sequence ID" value="PNJ44906.1"/>
    <property type="molecule type" value="Genomic_DNA"/>
</dbReference>
<sequence length="118" mass="13459">MAKERGLISPSDFAQLQKYMEYSTKKVSDVLKLFEDGEMAKYVQGDAIGYEGFQQFLKIYLEVDNVPRHLSLALFQSFETGHCLNETNVTKDVVCLSDVSCYFSLLEGGRPEDKLEWS</sequence>
<reference evidence="3" key="1">
    <citation type="submission" date="2017-12" db="EMBL/GenBank/DDBJ databases">
        <title>High-resolution comparative analysis of great ape genomes.</title>
        <authorList>
            <person name="Pollen A."/>
            <person name="Hastie A."/>
            <person name="Hormozdiari F."/>
            <person name="Dougherty M."/>
            <person name="Liu R."/>
            <person name="Chaisson M."/>
            <person name="Hoppe E."/>
            <person name="Hill C."/>
            <person name="Pang A."/>
            <person name="Hillier L."/>
            <person name="Baker C."/>
            <person name="Armstrong J."/>
            <person name="Shendure J."/>
            <person name="Paten B."/>
            <person name="Wilson R."/>
            <person name="Chao H."/>
            <person name="Schneider V."/>
            <person name="Ventura M."/>
            <person name="Kronenberg Z."/>
            <person name="Murali S."/>
            <person name="Gordon D."/>
            <person name="Cantsilieris S."/>
            <person name="Munson K."/>
            <person name="Nelson B."/>
            <person name="Raja A."/>
            <person name="Underwood J."/>
            <person name="Diekhans M."/>
            <person name="Fiddes I."/>
            <person name="Haussler D."/>
            <person name="Eichler E."/>
        </authorList>
    </citation>
    <scope>NUCLEOTIDE SEQUENCE [LARGE SCALE GENOMIC DNA]</scope>
    <source>
        <strain evidence="3">Susie</strain>
    </source>
</reference>
<protein>
    <submittedName>
        <fullName evidence="2">DGKA isoform 15</fullName>
    </submittedName>
    <submittedName>
        <fullName evidence="3">DGKA isoform 31</fullName>
    </submittedName>
</protein>
<gene>
    <name evidence="3" type="ORF">CR201_G0027849</name>
</gene>
<dbReference type="Gene3D" id="1.10.238.110">
    <property type="entry name" value="Diacylglycerol kinase alpha"/>
    <property type="match status" value="1"/>
</dbReference>
<evidence type="ECO:0000313" key="2">
    <source>
        <dbReference type="EMBL" id="PNJ44902.1"/>
    </source>
</evidence>
<dbReference type="AlphaFoldDB" id="A0A2J8UI05"/>
<feature type="domain" description="Diacylglycerol kinase type I N-terminal" evidence="1">
    <location>
        <begin position="6"/>
        <end position="90"/>
    </location>
</feature>
<organism evidence="3">
    <name type="scientific">Pongo abelii</name>
    <name type="common">Sumatran orangutan</name>
    <name type="synonym">Pongo pygmaeus abelii</name>
    <dbReference type="NCBI Taxonomy" id="9601"/>
    <lineage>
        <taxon>Eukaryota</taxon>
        <taxon>Metazoa</taxon>
        <taxon>Chordata</taxon>
        <taxon>Craniata</taxon>
        <taxon>Vertebrata</taxon>
        <taxon>Euteleostomi</taxon>
        <taxon>Mammalia</taxon>
        <taxon>Eutheria</taxon>
        <taxon>Euarchontoglires</taxon>
        <taxon>Primates</taxon>
        <taxon>Haplorrhini</taxon>
        <taxon>Catarrhini</taxon>
        <taxon>Hominidae</taxon>
        <taxon>Pongo</taxon>
    </lineage>
</organism>
<dbReference type="Pfam" id="PF14513">
    <property type="entry name" value="DAG_kinase_N"/>
    <property type="match status" value="1"/>
</dbReference>
<name>A0A2J8UI05_PONAB</name>
<dbReference type="EMBL" id="NDHI03003457">
    <property type="protein sequence ID" value="PNJ44902.1"/>
    <property type="molecule type" value="Genomic_DNA"/>
</dbReference>
<dbReference type="FunFam" id="1.10.238.110:FF:000004">
    <property type="entry name" value="Diacylglycerol kinase"/>
    <property type="match status" value="1"/>
</dbReference>
<dbReference type="SUPFAM" id="SSF47473">
    <property type="entry name" value="EF-hand"/>
    <property type="match status" value="1"/>
</dbReference>
<evidence type="ECO:0000259" key="1">
    <source>
        <dbReference type="Pfam" id="PF14513"/>
    </source>
</evidence>
<proteinExistence type="predicted"/>
<dbReference type="InterPro" id="IPR011992">
    <property type="entry name" value="EF-hand-dom_pair"/>
</dbReference>
<dbReference type="InterPro" id="IPR029477">
    <property type="entry name" value="DAG_kinase_typeI_N"/>
</dbReference>